<gene>
    <name evidence="1" type="ORF">COV89_03660</name>
</gene>
<evidence type="ECO:0000313" key="2">
    <source>
        <dbReference type="Proteomes" id="UP000231371"/>
    </source>
</evidence>
<organism evidence="1 2">
    <name type="scientific">Candidatus Shapirobacteria bacterium CG11_big_fil_rev_8_21_14_0_20_40_12</name>
    <dbReference type="NCBI Taxonomy" id="1974889"/>
    <lineage>
        <taxon>Bacteria</taxon>
        <taxon>Candidatus Shapironibacteriota</taxon>
    </lineage>
</organism>
<protein>
    <submittedName>
        <fullName evidence="1">Uncharacterized protein</fullName>
    </submittedName>
</protein>
<proteinExistence type="predicted"/>
<dbReference type="AlphaFoldDB" id="A0A2H0KF05"/>
<comment type="caution">
    <text evidence="1">The sequence shown here is derived from an EMBL/GenBank/DDBJ whole genome shotgun (WGS) entry which is preliminary data.</text>
</comment>
<dbReference type="Proteomes" id="UP000231371">
    <property type="component" value="Unassembled WGS sequence"/>
</dbReference>
<evidence type="ECO:0000313" key="1">
    <source>
        <dbReference type="EMBL" id="PIQ69840.1"/>
    </source>
</evidence>
<sequence>MTEKDTDRQLKHEEQIALGLIGALRKEGACDLELLDQIFRNLKSDNAFCIALKSAVADSKLPDKNIYPK</sequence>
<accession>A0A2H0KF05</accession>
<name>A0A2H0KF05_9BACT</name>
<dbReference type="EMBL" id="PCVI01000059">
    <property type="protein sequence ID" value="PIQ69840.1"/>
    <property type="molecule type" value="Genomic_DNA"/>
</dbReference>
<reference evidence="1 2" key="1">
    <citation type="submission" date="2017-09" db="EMBL/GenBank/DDBJ databases">
        <title>Depth-based differentiation of microbial function through sediment-hosted aquifers and enrichment of novel symbionts in the deep terrestrial subsurface.</title>
        <authorList>
            <person name="Probst A.J."/>
            <person name="Ladd B."/>
            <person name="Jarett J.K."/>
            <person name="Geller-Mcgrath D.E."/>
            <person name="Sieber C.M."/>
            <person name="Emerson J.B."/>
            <person name="Anantharaman K."/>
            <person name="Thomas B.C."/>
            <person name="Malmstrom R."/>
            <person name="Stieglmeier M."/>
            <person name="Klingl A."/>
            <person name="Woyke T."/>
            <person name="Ryan C.M."/>
            <person name="Banfield J.F."/>
        </authorList>
    </citation>
    <scope>NUCLEOTIDE SEQUENCE [LARGE SCALE GENOMIC DNA]</scope>
    <source>
        <strain evidence="1">CG11_big_fil_rev_8_21_14_0_20_40_12</strain>
    </source>
</reference>